<keyword evidence="2" id="KW-1185">Reference proteome</keyword>
<accession>A0ABQ6E0L8</accession>
<comment type="caution">
    <text evidence="1">The sequence shown here is derived from an EMBL/GenBank/DDBJ whole genome shotgun (WGS) entry which is preliminary data.</text>
</comment>
<evidence type="ECO:0000313" key="1">
    <source>
        <dbReference type="EMBL" id="GLS90804.1"/>
    </source>
</evidence>
<protein>
    <submittedName>
        <fullName evidence="1">Uncharacterized protein</fullName>
    </submittedName>
</protein>
<evidence type="ECO:0000313" key="2">
    <source>
        <dbReference type="Proteomes" id="UP001157353"/>
    </source>
</evidence>
<dbReference type="EMBL" id="BSPQ01000005">
    <property type="protein sequence ID" value="GLS90804.1"/>
    <property type="molecule type" value="Genomic_DNA"/>
</dbReference>
<name>A0ABQ6E0L8_9GAMM</name>
<dbReference type="Proteomes" id="UP001157353">
    <property type="component" value="Unassembled WGS sequence"/>
</dbReference>
<organism evidence="1 2">
    <name type="scientific">Psychromonas marina</name>
    <dbReference type="NCBI Taxonomy" id="88364"/>
    <lineage>
        <taxon>Bacteria</taxon>
        <taxon>Pseudomonadati</taxon>
        <taxon>Pseudomonadota</taxon>
        <taxon>Gammaproteobacteria</taxon>
        <taxon>Alteromonadales</taxon>
        <taxon>Psychromonadaceae</taxon>
        <taxon>Psychromonas</taxon>
    </lineage>
</organism>
<gene>
    <name evidence="1" type="ORF">GCM10007916_18710</name>
</gene>
<sequence length="53" mass="6203">MINTLYFSVFSRTNNNIEIIYLAVSMLKTSLHILYKSQTPTTQIAKKTYNKME</sequence>
<proteinExistence type="predicted"/>
<reference evidence="2" key="1">
    <citation type="journal article" date="2019" name="Int. J. Syst. Evol. Microbiol.">
        <title>The Global Catalogue of Microorganisms (GCM) 10K type strain sequencing project: providing services to taxonomists for standard genome sequencing and annotation.</title>
        <authorList>
            <consortium name="The Broad Institute Genomics Platform"/>
            <consortium name="The Broad Institute Genome Sequencing Center for Infectious Disease"/>
            <person name="Wu L."/>
            <person name="Ma J."/>
        </authorList>
    </citation>
    <scope>NUCLEOTIDE SEQUENCE [LARGE SCALE GENOMIC DNA]</scope>
    <source>
        <strain evidence="2">NBRC 103166</strain>
    </source>
</reference>